<dbReference type="SUPFAM" id="SSF88697">
    <property type="entry name" value="PUA domain-like"/>
    <property type="match status" value="1"/>
</dbReference>
<evidence type="ECO:0000313" key="3">
    <source>
        <dbReference type="EMBL" id="PTE06660.1"/>
    </source>
</evidence>
<evidence type="ECO:0000313" key="4">
    <source>
        <dbReference type="Proteomes" id="UP000240259"/>
    </source>
</evidence>
<name>A0A2T4IM14_9HYPH</name>
<dbReference type="NCBIfam" id="NF002616">
    <property type="entry name" value="PRK02268.1-2"/>
    <property type="match status" value="1"/>
</dbReference>
<accession>A0A2T4IM14</accession>
<dbReference type="Gene3D" id="3.10.590.10">
    <property type="entry name" value="ph1033 like domains"/>
    <property type="match status" value="1"/>
</dbReference>
<proteinExistence type="inferred from homology"/>
<dbReference type="InterPro" id="IPR002740">
    <property type="entry name" value="EVE_domain"/>
</dbReference>
<reference evidence="3 4" key="1">
    <citation type="submission" date="2018-03" db="EMBL/GenBank/DDBJ databases">
        <title>Genome sequence of the symbiotic type strain Mesorhizobium helmanticense CSLC115NT isolated from Lotus corniculatus nodules.</title>
        <authorList>
            <person name="Sannazzaro A.I."/>
            <person name="Torres Tejerizo G.A."/>
            <person name="Dip D."/>
            <person name="Caballero M."/>
            <person name="Pistorio M."/>
            <person name="Estrella M.J."/>
        </authorList>
    </citation>
    <scope>NUCLEOTIDE SEQUENCE [LARGE SCALE GENOMIC DNA]</scope>
    <source>
        <strain evidence="3 4">CSLC115N</strain>
    </source>
</reference>
<dbReference type="EMBL" id="PZJX01000060">
    <property type="protein sequence ID" value="PTE06660.1"/>
    <property type="molecule type" value="Genomic_DNA"/>
</dbReference>
<dbReference type="RefSeq" id="WP_107652732.1">
    <property type="nucleotide sequence ID" value="NZ_PZJX01000060.1"/>
</dbReference>
<dbReference type="Pfam" id="PF01878">
    <property type="entry name" value="EVE"/>
    <property type="match status" value="1"/>
</dbReference>
<dbReference type="CDD" id="cd21132">
    <property type="entry name" value="EVE-like"/>
    <property type="match status" value="1"/>
</dbReference>
<dbReference type="AlphaFoldDB" id="A0A2T4IM14"/>
<protein>
    <recommendedName>
        <fullName evidence="1">UPF0310 protein C9427_30500</fullName>
    </recommendedName>
</protein>
<evidence type="ECO:0000259" key="2">
    <source>
        <dbReference type="Pfam" id="PF01878"/>
    </source>
</evidence>
<dbReference type="Proteomes" id="UP000240259">
    <property type="component" value="Unassembled WGS sequence"/>
</dbReference>
<dbReference type="InterPro" id="IPR015947">
    <property type="entry name" value="PUA-like_sf"/>
</dbReference>
<comment type="caution">
    <text evidence="3">The sequence shown here is derived from an EMBL/GenBank/DDBJ whole genome shotgun (WGS) entry which is preliminary data.</text>
</comment>
<feature type="domain" description="EVE" evidence="2">
    <location>
        <begin position="16"/>
        <end position="146"/>
    </location>
</feature>
<evidence type="ECO:0000256" key="1">
    <source>
        <dbReference type="HAMAP-Rule" id="MF_00771"/>
    </source>
</evidence>
<dbReference type="InterPro" id="IPR022996">
    <property type="entry name" value="UPF0310"/>
</dbReference>
<gene>
    <name evidence="3" type="ORF">C9427_30500</name>
</gene>
<dbReference type="HAMAP" id="MF_00771">
    <property type="entry name" value="UPF0310"/>
    <property type="match status" value="1"/>
</dbReference>
<organism evidence="3 4">
    <name type="scientific">Mesorhizobium helmanticense</name>
    <dbReference type="NCBI Taxonomy" id="1776423"/>
    <lineage>
        <taxon>Bacteria</taxon>
        <taxon>Pseudomonadati</taxon>
        <taxon>Pseudomonadota</taxon>
        <taxon>Alphaproteobacteria</taxon>
        <taxon>Hyphomicrobiales</taxon>
        <taxon>Phyllobacteriaceae</taxon>
        <taxon>Mesorhizobium</taxon>
    </lineage>
</organism>
<sequence>MESGISRFDDWKLKRFWCAVACREHVKLGIAGGFTQVGHGKRGPLERMMLGDGIVYYSPTETMGGVQKCQMFTSIGLIKDRRIYQFEMSPGFTPYRRDVFYFDAQDTPIKPLLASLSFTRDQRRWGYKFQFGLFEIERNDFALILSRMNPGLAAKFNVARG</sequence>
<dbReference type="OrthoDB" id="9793567at2"/>
<keyword evidence="4" id="KW-1185">Reference proteome</keyword>
<comment type="similarity">
    <text evidence="1">Belongs to the UPF0310 family.</text>
</comment>